<dbReference type="Proteomes" id="UP000466396">
    <property type="component" value="Chromosome"/>
</dbReference>
<dbReference type="GO" id="GO:0006782">
    <property type="term" value="P:protoporphyrinogen IX biosynthetic process"/>
    <property type="evidence" value="ECO:0007669"/>
    <property type="project" value="UniProtKB-UniPathway"/>
</dbReference>
<evidence type="ECO:0000256" key="7">
    <source>
        <dbReference type="ARBA" id="ARBA00023239"/>
    </source>
</evidence>
<evidence type="ECO:0000256" key="10">
    <source>
        <dbReference type="ARBA" id="ARBA00047651"/>
    </source>
</evidence>
<evidence type="ECO:0000256" key="16">
    <source>
        <dbReference type="SAM" id="MobiDB-lite"/>
    </source>
</evidence>
<dbReference type="Pfam" id="PF00490">
    <property type="entry name" value="ALAD"/>
    <property type="match status" value="1"/>
</dbReference>
<evidence type="ECO:0000313" key="18">
    <source>
        <dbReference type="Proteomes" id="UP000466396"/>
    </source>
</evidence>
<dbReference type="GO" id="GO:0004655">
    <property type="term" value="F:porphobilinogen synthase activity"/>
    <property type="evidence" value="ECO:0007669"/>
    <property type="project" value="UniProtKB-EC"/>
</dbReference>
<dbReference type="AlphaFoldDB" id="A0A7I7NPB2"/>
<keyword evidence="6" id="KW-0350">Heme biosynthesis</keyword>
<dbReference type="InterPro" id="IPR013785">
    <property type="entry name" value="Aldolase_TIM"/>
</dbReference>
<name>A0A7I7NPB2_9MYCO</name>
<keyword evidence="13" id="KW-0460">Magnesium</keyword>
<feature type="binding site" evidence="13">
    <location>
        <position position="293"/>
    </location>
    <ligand>
        <name>Mg(2+)</name>
        <dbReference type="ChEBI" id="CHEBI:18420"/>
    </ligand>
</feature>
<comment type="subunit">
    <text evidence="3 14">Homooctamer.</text>
</comment>
<dbReference type="SMART" id="SM01004">
    <property type="entry name" value="ALAD"/>
    <property type="match status" value="1"/>
</dbReference>
<evidence type="ECO:0000313" key="17">
    <source>
        <dbReference type="EMBL" id="BBX98350.1"/>
    </source>
</evidence>
<keyword evidence="7 14" id="KW-0456">Lyase</keyword>
<evidence type="ECO:0000256" key="1">
    <source>
        <dbReference type="ARBA" id="ARBA00004694"/>
    </source>
</evidence>
<evidence type="ECO:0000256" key="15">
    <source>
        <dbReference type="RuleBase" id="RU004161"/>
    </source>
</evidence>
<evidence type="ECO:0000256" key="4">
    <source>
        <dbReference type="ARBA" id="ARBA00012053"/>
    </source>
</evidence>
<gene>
    <name evidence="17" type="primary">hemB</name>
    <name evidence="17" type="ORF">MLAC_36440</name>
</gene>
<evidence type="ECO:0000256" key="6">
    <source>
        <dbReference type="ARBA" id="ARBA00023133"/>
    </source>
</evidence>
<evidence type="ECO:0000256" key="2">
    <source>
        <dbReference type="ARBA" id="ARBA00008055"/>
    </source>
</evidence>
<evidence type="ECO:0000256" key="13">
    <source>
        <dbReference type="PIRSR" id="PIRSR001415-5"/>
    </source>
</evidence>
<evidence type="ECO:0000256" key="3">
    <source>
        <dbReference type="ARBA" id="ARBA00011823"/>
    </source>
</evidence>
<dbReference type="NCBIfam" id="NF006762">
    <property type="entry name" value="PRK09283.1"/>
    <property type="match status" value="1"/>
</dbReference>
<dbReference type="FunFam" id="3.20.20.70:FF:000019">
    <property type="entry name" value="Delta-aminolevulinic acid dehydratase"/>
    <property type="match status" value="1"/>
</dbReference>
<keyword evidence="18" id="KW-1185">Reference proteome</keyword>
<dbReference type="CDD" id="cd00384">
    <property type="entry name" value="ALAD_PBGS"/>
    <property type="match status" value="1"/>
</dbReference>
<proteinExistence type="inferred from homology"/>
<dbReference type="EC" id="4.2.1.24" evidence="4 14"/>
<protein>
    <recommendedName>
        <fullName evidence="5 14">Delta-aminolevulinic acid dehydratase</fullName>
        <ecNumber evidence="4 14">4.2.1.24</ecNumber>
    </recommendedName>
</protein>
<dbReference type="GO" id="GO:0008270">
    <property type="term" value="F:zinc ion binding"/>
    <property type="evidence" value="ECO:0007669"/>
    <property type="project" value="TreeGrafter"/>
</dbReference>
<dbReference type="PANTHER" id="PTHR11458">
    <property type="entry name" value="DELTA-AMINOLEVULINIC ACID DEHYDRATASE"/>
    <property type="match status" value="1"/>
</dbReference>
<comment type="catalytic activity">
    <reaction evidence="10 14">
        <text>2 5-aminolevulinate = porphobilinogen + 2 H2O + H(+)</text>
        <dbReference type="Rhea" id="RHEA:24064"/>
        <dbReference type="ChEBI" id="CHEBI:15377"/>
        <dbReference type="ChEBI" id="CHEBI:15378"/>
        <dbReference type="ChEBI" id="CHEBI:58126"/>
        <dbReference type="ChEBI" id="CHEBI:356416"/>
        <dbReference type="EC" id="4.2.1.24"/>
    </reaction>
</comment>
<reference evidence="17 18" key="1">
    <citation type="journal article" date="2019" name="Emerg. Microbes Infect.">
        <title>Comprehensive subspecies identification of 175 nontuberculous mycobacteria species based on 7547 genomic profiles.</title>
        <authorList>
            <person name="Matsumoto Y."/>
            <person name="Kinjo T."/>
            <person name="Motooka D."/>
            <person name="Nabeya D."/>
            <person name="Jung N."/>
            <person name="Uechi K."/>
            <person name="Horii T."/>
            <person name="Iida T."/>
            <person name="Fujita J."/>
            <person name="Nakamura S."/>
        </authorList>
    </citation>
    <scope>NUCLEOTIDE SEQUENCE [LARGE SCALE GENOMIC DNA]</scope>
    <source>
        <strain evidence="17 18">JCM 15657</strain>
    </source>
</reference>
<dbReference type="InterPro" id="IPR001731">
    <property type="entry name" value="ALAD"/>
</dbReference>
<feature type="binding site" evidence="12">
    <location>
        <position position="334"/>
    </location>
    <ligand>
        <name>5-aminolevulinate</name>
        <dbReference type="ChEBI" id="CHEBI:356416"/>
        <label>2</label>
    </ligand>
</feature>
<accession>A0A7I7NPB2</accession>
<dbReference type="SUPFAM" id="SSF51569">
    <property type="entry name" value="Aldolase"/>
    <property type="match status" value="1"/>
</dbReference>
<dbReference type="Gene3D" id="3.20.20.70">
    <property type="entry name" value="Aldolase class I"/>
    <property type="match status" value="1"/>
</dbReference>
<feature type="region of interest" description="Disordered" evidence="16">
    <location>
        <begin position="47"/>
        <end position="72"/>
    </location>
</feature>
<dbReference type="PROSITE" id="PS00169">
    <property type="entry name" value="D_ALA_DEHYDRATASE"/>
    <property type="match status" value="1"/>
</dbReference>
<dbReference type="UniPathway" id="UPA00251">
    <property type="reaction ID" value="UER00318"/>
</dbReference>
<dbReference type="InterPro" id="IPR030656">
    <property type="entry name" value="ALAD_AS"/>
</dbReference>
<sequence>MAIASAAEPGAAGRHQLGPVAIASAAEPGAAGRHQLGPVAIASAAEPGAAGRHQLGPVAYPRQRPRRLRSTPAMRRLVAQTSLEPRHLVLPMFVADGIDEPRPIASMPGVMQHTRDSLRAAAADAVAAGVGGLMLFGVPREEDKDASGSAGANPDGILNVALRDLAKDLGDATVLMADTCLDEFTDHGHCGVLDDRGRVDNDATVAAYVELAVAQAESGAHVVAPSGMMDGQVGAIRDGLDSAGHIDVVILAYAAKFASAFYGPFREAVGSSLSGDRRTYQQETGNMREALREIELDLAEGADIIMVKPAMGYLDVVAAAADISPVPVAAYQVSGEYAMICAAAANNWIDERAAALESLTSIRRAGAGIVLTYWAADAAGWLS</sequence>
<feature type="binding site" evidence="12">
    <location>
        <position position="277"/>
    </location>
    <ligand>
        <name>5-aminolevulinate</name>
        <dbReference type="ChEBI" id="CHEBI:356416"/>
        <label>1</label>
    </ligand>
</feature>
<keyword evidence="8 14" id="KW-0627">Porphyrin biosynthesis</keyword>
<evidence type="ECO:0000256" key="14">
    <source>
        <dbReference type="RuleBase" id="RU000515"/>
    </source>
</evidence>
<feature type="binding site" evidence="12">
    <location>
        <position position="373"/>
    </location>
    <ligand>
        <name>5-aminolevulinate</name>
        <dbReference type="ChEBI" id="CHEBI:356416"/>
        <label>2</label>
    </ligand>
</feature>
<evidence type="ECO:0000256" key="12">
    <source>
        <dbReference type="PIRSR" id="PIRSR001415-2"/>
    </source>
</evidence>
<dbReference type="GO" id="GO:0005829">
    <property type="term" value="C:cytosol"/>
    <property type="evidence" value="ECO:0007669"/>
    <property type="project" value="TreeGrafter"/>
</dbReference>
<evidence type="ECO:0000256" key="9">
    <source>
        <dbReference type="ARBA" id="ARBA00025628"/>
    </source>
</evidence>
<dbReference type="PANTHER" id="PTHR11458:SF0">
    <property type="entry name" value="DELTA-AMINOLEVULINIC ACID DEHYDRATASE"/>
    <property type="match status" value="1"/>
</dbReference>
<evidence type="ECO:0000256" key="11">
    <source>
        <dbReference type="PIRSR" id="PIRSR001415-1"/>
    </source>
</evidence>
<feature type="binding site" evidence="12">
    <location>
        <position position="266"/>
    </location>
    <ligand>
        <name>5-aminolevulinate</name>
        <dbReference type="ChEBI" id="CHEBI:356416"/>
        <label>1</label>
    </ligand>
</feature>
<dbReference type="PIRSF" id="PIRSF001415">
    <property type="entry name" value="Porphbilin_synth"/>
    <property type="match status" value="1"/>
</dbReference>
<feature type="active site" description="Schiff-base intermediate with substrate" evidence="11">
    <location>
        <position position="308"/>
    </location>
</feature>
<dbReference type="PRINTS" id="PR00144">
    <property type="entry name" value="DALDHYDRTASE"/>
</dbReference>
<keyword evidence="13" id="KW-0479">Metal-binding</keyword>
<feature type="active site" description="Schiff-base intermediate with substrate" evidence="11">
    <location>
        <position position="256"/>
    </location>
</feature>
<organism evidence="17 18">
    <name type="scientific">Mycobacterium lacus</name>
    <dbReference type="NCBI Taxonomy" id="169765"/>
    <lineage>
        <taxon>Bacteria</taxon>
        <taxon>Bacillati</taxon>
        <taxon>Actinomycetota</taxon>
        <taxon>Actinomycetes</taxon>
        <taxon>Mycobacteriales</taxon>
        <taxon>Mycobacteriaceae</taxon>
        <taxon>Mycobacterium</taxon>
    </lineage>
</organism>
<dbReference type="KEGG" id="mlj:MLAC_36440"/>
<evidence type="ECO:0000256" key="8">
    <source>
        <dbReference type="ARBA" id="ARBA00023244"/>
    </source>
</evidence>
<comment type="function">
    <text evidence="9">Catalyzes an early step in the biosynthesis of tetrapyrroles. Binds two molecules of 5-aminolevulinate per subunit, each at a distinct site, and catalyzes their condensation to form porphobilinogen.</text>
</comment>
<evidence type="ECO:0000256" key="5">
    <source>
        <dbReference type="ARBA" id="ARBA00020771"/>
    </source>
</evidence>
<dbReference type="EMBL" id="AP022581">
    <property type="protein sequence ID" value="BBX98350.1"/>
    <property type="molecule type" value="Genomic_DNA"/>
</dbReference>
<comment type="similarity">
    <text evidence="2 15">Belongs to the ALAD family.</text>
</comment>
<comment type="pathway">
    <text evidence="1">Porphyrin-containing compound metabolism; protoporphyrin-IX biosynthesis; coproporphyrinogen-III from 5-aminolevulinate: step 1/4.</text>
</comment>